<evidence type="ECO:0000313" key="3">
    <source>
        <dbReference type="Proteomes" id="UP001348805"/>
    </source>
</evidence>
<dbReference type="Pfam" id="PF06689">
    <property type="entry name" value="zf-C4_ClpX"/>
    <property type="match status" value="1"/>
</dbReference>
<evidence type="ECO:0000259" key="1">
    <source>
        <dbReference type="PROSITE" id="PS51902"/>
    </source>
</evidence>
<reference evidence="2 3" key="1">
    <citation type="submission" date="2023-11" db="EMBL/GenBank/DDBJ databases">
        <authorList>
            <person name="Cook R."/>
            <person name="Crisci M."/>
            <person name="Pye H."/>
            <person name="Adriaenssens E."/>
            <person name="Santini J."/>
        </authorList>
    </citation>
    <scope>NUCLEOTIDE SEQUENCE [LARGE SCALE GENOMIC DNA]</scope>
    <source>
        <strain evidence="2">Lak_Megaphage_RVC_AP3_GC26</strain>
    </source>
</reference>
<feature type="domain" description="ClpX-type ZB" evidence="1">
    <location>
        <begin position="14"/>
        <end position="69"/>
    </location>
</feature>
<proteinExistence type="predicted"/>
<sequence length="179" mass="20667">MLLLQLFKFQFLIMAVKKDKDTNKENKCSFCGKTKKDVSLLFNGEFGSICNECCDQIYNMNLSIINHNTNFIPEDEFHKDDVKKPTEIKEFLDQYVIGQDKAKQRLAVAVYNHYKRIKQKGFDDVEIEKSNCICIGDTGVGKCISPDTLVTIRNKKTGDIQFISVDDFKKLYLTKQKEV</sequence>
<dbReference type="PROSITE" id="PS50817">
    <property type="entry name" value="INTEIN_N_TER"/>
    <property type="match status" value="1"/>
</dbReference>
<organism evidence="2 3">
    <name type="scientific">phage Lak_Megaphage_RVC_AP3_GC26</name>
    <dbReference type="NCBI Taxonomy" id="3109225"/>
    <lineage>
        <taxon>Viruses</taxon>
        <taxon>Duplodnaviria</taxon>
        <taxon>Heunggongvirae</taxon>
        <taxon>Uroviricota</taxon>
        <taxon>Caudoviricetes</taxon>
        <taxon>Caudoviricetes code 15 clade</taxon>
    </lineage>
</organism>
<dbReference type="PANTHER" id="PTHR48102">
    <property type="entry name" value="ATP-DEPENDENT CLP PROTEASE ATP-BINDING SUBUNIT CLPX-LIKE, MITOCHONDRIAL-RELATED"/>
    <property type="match status" value="1"/>
</dbReference>
<dbReference type="InterPro" id="IPR059188">
    <property type="entry name" value="Znf_CLPX-like"/>
</dbReference>
<dbReference type="InterPro" id="IPR027417">
    <property type="entry name" value="P-loop_NTPase"/>
</dbReference>
<dbReference type="InterPro" id="IPR006141">
    <property type="entry name" value="Intein_N"/>
</dbReference>
<dbReference type="InterPro" id="IPR050052">
    <property type="entry name" value="ATP-dep_Clp_protease_ClpX"/>
</dbReference>
<dbReference type="SUPFAM" id="SSF57716">
    <property type="entry name" value="Glucocorticoid receptor-like (DNA-binding domain)"/>
    <property type="match status" value="1"/>
</dbReference>
<dbReference type="Gene3D" id="6.20.220.10">
    <property type="entry name" value="ClpX chaperone, C4-type zinc finger domain"/>
    <property type="match status" value="1"/>
</dbReference>
<accession>A0ABZ0YZ63</accession>
<dbReference type="PANTHER" id="PTHR48102:SF7">
    <property type="entry name" value="ATP-DEPENDENT CLP PROTEASE ATP-BINDING SUBUNIT CLPX-LIKE, MITOCHONDRIAL"/>
    <property type="match status" value="1"/>
</dbReference>
<dbReference type="SUPFAM" id="SSF52540">
    <property type="entry name" value="P-loop containing nucleoside triphosphate hydrolases"/>
    <property type="match status" value="1"/>
</dbReference>
<dbReference type="Gene3D" id="3.40.50.300">
    <property type="entry name" value="P-loop containing nucleotide triphosphate hydrolases"/>
    <property type="match status" value="1"/>
</dbReference>
<keyword evidence="3" id="KW-1185">Reference proteome</keyword>
<protein>
    <recommendedName>
        <fullName evidence="1">ClpX-type ZB domain-containing protein</fullName>
    </recommendedName>
</protein>
<dbReference type="Proteomes" id="UP001348805">
    <property type="component" value="Segment"/>
</dbReference>
<dbReference type="InterPro" id="IPR038366">
    <property type="entry name" value="Znf_CppX_C4_sf"/>
</dbReference>
<dbReference type="EMBL" id="OR769219">
    <property type="protein sequence ID" value="WQJ51121.1"/>
    <property type="molecule type" value="Genomic_DNA"/>
</dbReference>
<dbReference type="InterPro" id="IPR010603">
    <property type="entry name" value="Znf_CppX_C4"/>
</dbReference>
<name>A0ABZ0YZ63_9CAUD</name>
<dbReference type="SMART" id="SM00994">
    <property type="entry name" value="zf-C4_ClpX"/>
    <property type="match status" value="1"/>
</dbReference>
<dbReference type="PROSITE" id="PS51902">
    <property type="entry name" value="CLPX_ZB"/>
    <property type="match status" value="1"/>
</dbReference>
<evidence type="ECO:0000313" key="2">
    <source>
        <dbReference type="EMBL" id="WQJ51121.1"/>
    </source>
</evidence>